<comment type="caution">
    <text evidence="3">The sequence shown here is derived from an EMBL/GenBank/DDBJ whole genome shotgun (WGS) entry which is preliminary data.</text>
</comment>
<dbReference type="PANTHER" id="PTHR38463:SF1">
    <property type="entry name" value="STRESS RESPONSE PROTEIN YSNF"/>
    <property type="match status" value="1"/>
</dbReference>
<dbReference type="Pfam" id="PF09557">
    <property type="entry name" value="DUF2382"/>
    <property type="match status" value="1"/>
</dbReference>
<dbReference type="InterPro" id="IPR019060">
    <property type="entry name" value="DUF2382"/>
</dbReference>
<dbReference type="Proteomes" id="UP001464891">
    <property type="component" value="Unassembled WGS sequence"/>
</dbReference>
<dbReference type="InterPro" id="IPR027275">
    <property type="entry name" value="PRC-brl_dom"/>
</dbReference>
<dbReference type="NCBIfam" id="TIGR02271">
    <property type="entry name" value="YsnF/AvaK domain"/>
    <property type="match status" value="1"/>
</dbReference>
<protein>
    <submittedName>
        <fullName evidence="3">DUF2382 domain-containing protein</fullName>
    </submittedName>
</protein>
<gene>
    <name evidence="3" type="ORF">NC998_27550</name>
</gene>
<dbReference type="InterPro" id="IPR014747">
    <property type="entry name" value="Bac_photo_RC_H_C"/>
</dbReference>
<evidence type="ECO:0000259" key="1">
    <source>
        <dbReference type="Pfam" id="PF05239"/>
    </source>
</evidence>
<accession>A0ABV0JGH6</accession>
<dbReference type="PANTHER" id="PTHR38463">
    <property type="entry name" value="STRESS RESPONSE PROTEIN YSNF"/>
    <property type="match status" value="1"/>
</dbReference>
<evidence type="ECO:0000313" key="3">
    <source>
        <dbReference type="EMBL" id="MEP0820845.1"/>
    </source>
</evidence>
<dbReference type="Pfam" id="PF05239">
    <property type="entry name" value="PRC"/>
    <property type="match status" value="1"/>
</dbReference>
<evidence type="ECO:0000313" key="4">
    <source>
        <dbReference type="Proteomes" id="UP001464891"/>
    </source>
</evidence>
<dbReference type="InterPro" id="IPR052967">
    <property type="entry name" value="Stress_Response_Assoc"/>
</dbReference>
<feature type="domain" description="PRC-barrel" evidence="1">
    <location>
        <begin position="18"/>
        <end position="88"/>
    </location>
</feature>
<proteinExistence type="predicted"/>
<name>A0ABV0JGH6_9CYAN</name>
<dbReference type="EMBL" id="JAMPKM010000048">
    <property type="protein sequence ID" value="MEP0820845.1"/>
    <property type="molecule type" value="Genomic_DNA"/>
</dbReference>
<reference evidence="3 4" key="1">
    <citation type="submission" date="2022-04" db="EMBL/GenBank/DDBJ databases">
        <title>Positive selection, recombination, and allopatry shape intraspecific diversity of widespread and dominant cyanobacteria.</title>
        <authorList>
            <person name="Wei J."/>
            <person name="Shu W."/>
            <person name="Hu C."/>
        </authorList>
    </citation>
    <scope>NUCLEOTIDE SEQUENCE [LARGE SCALE GENOMIC DNA]</scope>
    <source>
        <strain evidence="3 4">GB2-A4</strain>
    </source>
</reference>
<organism evidence="3 4">
    <name type="scientific">Trichocoleus desertorum GB2-A4</name>
    <dbReference type="NCBI Taxonomy" id="2933944"/>
    <lineage>
        <taxon>Bacteria</taxon>
        <taxon>Bacillati</taxon>
        <taxon>Cyanobacteriota</taxon>
        <taxon>Cyanophyceae</taxon>
        <taxon>Leptolyngbyales</taxon>
        <taxon>Trichocoleusaceae</taxon>
        <taxon>Trichocoleus</taxon>
    </lineage>
</organism>
<evidence type="ECO:0000259" key="2">
    <source>
        <dbReference type="Pfam" id="PF09557"/>
    </source>
</evidence>
<keyword evidence="4" id="KW-1185">Reference proteome</keyword>
<dbReference type="Gene3D" id="3.90.50.10">
    <property type="entry name" value="Photosynthetic Reaction Center, subunit H, domain 2"/>
    <property type="match status" value="1"/>
</dbReference>
<dbReference type="RefSeq" id="WP_190441523.1">
    <property type="nucleotide sequence ID" value="NZ_JAMPKM010000048.1"/>
</dbReference>
<feature type="domain" description="DUF2382" evidence="2">
    <location>
        <begin position="168"/>
        <end position="281"/>
    </location>
</feature>
<dbReference type="SUPFAM" id="SSF50346">
    <property type="entry name" value="PRC-barrel domain"/>
    <property type="match status" value="1"/>
</dbReference>
<sequence length="299" mass="33742">MALTKLESYYPDYKDHNNGDDIKSLDVYAQNDKVGSVKDVLVDERDGKFRYLVVDTGFWVLGKKVLLPIGLAQIDYTQRRVNVSTLTKEQVENLPEFTDELKIDQDYEENVRGVYRPTATGTTGTASTAASTATTASTAGKVPFNRDTYDYKQDAALYDLNERDHQTLRLYEERLITNKQRQKTGEVTVGKHVETETARVSVPVEKERIVIERSTPTGAGTPVAPGDAAFQEGTVAHVDLYEERADVHKEAFVREQVNIRKEVDHETVTAEEQIRREELDIDDAGRGIIDKGTTNRDRR</sequence>
<dbReference type="InterPro" id="IPR011033">
    <property type="entry name" value="PRC_barrel-like_sf"/>
</dbReference>